<reference evidence="2" key="1">
    <citation type="submission" date="2019-03" db="EMBL/GenBank/DDBJ databases">
        <title>Long read genome sequence of the mycoparasitic Pythium oligandrum ATCC 38472 isolated from sugarbeet rhizosphere.</title>
        <authorList>
            <person name="Gaulin E."/>
        </authorList>
    </citation>
    <scope>NUCLEOTIDE SEQUENCE</scope>
    <source>
        <strain evidence="2">ATCC 38472_TT</strain>
    </source>
</reference>
<keyword evidence="3" id="KW-1185">Reference proteome</keyword>
<organism evidence="2 3">
    <name type="scientific">Pythium oligandrum</name>
    <name type="common">Mycoparasitic fungus</name>
    <dbReference type="NCBI Taxonomy" id="41045"/>
    <lineage>
        <taxon>Eukaryota</taxon>
        <taxon>Sar</taxon>
        <taxon>Stramenopiles</taxon>
        <taxon>Oomycota</taxon>
        <taxon>Peronosporomycetes</taxon>
        <taxon>Pythiales</taxon>
        <taxon>Pythiaceae</taxon>
        <taxon>Pythium</taxon>
    </lineage>
</organism>
<dbReference type="SUPFAM" id="SSF51735">
    <property type="entry name" value="NAD(P)-binding Rossmann-fold domains"/>
    <property type="match status" value="1"/>
</dbReference>
<dbReference type="FunFam" id="3.40.50.720:FF:001048">
    <property type="entry name" value="Predicted protein"/>
    <property type="match status" value="1"/>
</dbReference>
<dbReference type="InterPro" id="IPR036291">
    <property type="entry name" value="NAD(P)-bd_dom_sf"/>
</dbReference>
<dbReference type="InterPro" id="IPR016040">
    <property type="entry name" value="NAD(P)-bd_dom"/>
</dbReference>
<evidence type="ECO:0000259" key="1">
    <source>
        <dbReference type="Pfam" id="PF13460"/>
    </source>
</evidence>
<name>A0A8K1CHX1_PYTOL</name>
<dbReference type="Pfam" id="PF13460">
    <property type="entry name" value="NAD_binding_10"/>
    <property type="match status" value="1"/>
</dbReference>
<dbReference type="PANTHER" id="PTHR14097:SF7">
    <property type="entry name" value="OXIDOREDUCTASE HTATIP2"/>
    <property type="match status" value="1"/>
</dbReference>
<dbReference type="PANTHER" id="PTHR14097">
    <property type="entry name" value="OXIDOREDUCTASE HTATIP2"/>
    <property type="match status" value="1"/>
</dbReference>
<dbReference type="EMBL" id="SPLM01000044">
    <property type="protein sequence ID" value="TMW63891.1"/>
    <property type="molecule type" value="Genomic_DNA"/>
</dbReference>
<protein>
    <recommendedName>
        <fullName evidence="1">NAD(P)-binding domain-containing protein</fullName>
    </recommendedName>
</protein>
<dbReference type="OrthoDB" id="430436at2759"/>
<dbReference type="GO" id="GO:0051170">
    <property type="term" value="P:import into nucleus"/>
    <property type="evidence" value="ECO:0007669"/>
    <property type="project" value="TreeGrafter"/>
</dbReference>
<sequence>MASAYTALVVGSTGAVGRDVVAELVSSAKCAKVIALTRRDIPQDQWSKTFPQLDVEAAKSKLEVRAVDFDKLSADDVKRGDEKVDTAFCCLGTTRRDAGSPEAFRKVDLEYVTRFGELTKAAEVPYFGLLTSMGSNKNSWFLYPQTKGEAEENIKKLSFERTSIFRPGLINRGELARAVEKAALWVSPSVTTVAIAKSMVKDFEEGAAGLKEWSNGEIKKFQ</sequence>
<evidence type="ECO:0000313" key="2">
    <source>
        <dbReference type="EMBL" id="TMW63891.1"/>
    </source>
</evidence>
<dbReference type="GO" id="GO:0005737">
    <property type="term" value="C:cytoplasm"/>
    <property type="evidence" value="ECO:0007669"/>
    <property type="project" value="TreeGrafter"/>
</dbReference>
<evidence type="ECO:0000313" key="3">
    <source>
        <dbReference type="Proteomes" id="UP000794436"/>
    </source>
</evidence>
<dbReference type="Proteomes" id="UP000794436">
    <property type="component" value="Unassembled WGS sequence"/>
</dbReference>
<feature type="domain" description="NAD(P)-binding" evidence="1">
    <location>
        <begin position="11"/>
        <end position="200"/>
    </location>
</feature>
<accession>A0A8K1CHX1</accession>
<dbReference type="AlphaFoldDB" id="A0A8K1CHX1"/>
<proteinExistence type="predicted"/>
<gene>
    <name evidence="2" type="ORF">Poli38472_014801</name>
</gene>
<dbReference type="Gene3D" id="3.40.50.720">
    <property type="entry name" value="NAD(P)-binding Rossmann-like Domain"/>
    <property type="match status" value="1"/>
</dbReference>
<comment type="caution">
    <text evidence="2">The sequence shown here is derived from an EMBL/GenBank/DDBJ whole genome shotgun (WGS) entry which is preliminary data.</text>
</comment>